<reference evidence="2" key="1">
    <citation type="submission" date="2022-11" db="UniProtKB">
        <authorList>
            <consortium name="WormBaseParasite"/>
        </authorList>
    </citation>
    <scope>IDENTIFICATION</scope>
</reference>
<evidence type="ECO:0000313" key="2">
    <source>
        <dbReference type="WBParaSite" id="ES5_v2.g20805.t1"/>
    </source>
</evidence>
<sequence length="210" mass="23210">MTELFGEMLITKKYSLQQSSNSSTTAINDDIAPPGTVPRRHIYPLSHRDRGIIKGTPRKGIPNNGNMTGIISKKQLRENNVIPPVPLPPSTPPDQRMSSVASYATFIAENDRRRPLLGHTGLKAAVNALKHQKKVLNKIKEAAPPLPATESETYRAPKKTHDMKLPIVDSLPPKYKSRRKSESYLDEEDPIEPSSSNLIKATSTSILAEN</sequence>
<protein>
    <submittedName>
        <fullName evidence="2">Uncharacterized protein</fullName>
    </submittedName>
</protein>
<dbReference type="Proteomes" id="UP000887579">
    <property type="component" value="Unplaced"/>
</dbReference>
<name>A0AC34FUX5_9BILA</name>
<dbReference type="WBParaSite" id="ES5_v2.g20805.t1">
    <property type="protein sequence ID" value="ES5_v2.g20805.t1"/>
    <property type="gene ID" value="ES5_v2.g20805"/>
</dbReference>
<proteinExistence type="predicted"/>
<evidence type="ECO:0000313" key="1">
    <source>
        <dbReference type="Proteomes" id="UP000887579"/>
    </source>
</evidence>
<accession>A0AC34FUX5</accession>
<organism evidence="1 2">
    <name type="scientific">Panagrolaimus sp. ES5</name>
    <dbReference type="NCBI Taxonomy" id="591445"/>
    <lineage>
        <taxon>Eukaryota</taxon>
        <taxon>Metazoa</taxon>
        <taxon>Ecdysozoa</taxon>
        <taxon>Nematoda</taxon>
        <taxon>Chromadorea</taxon>
        <taxon>Rhabditida</taxon>
        <taxon>Tylenchina</taxon>
        <taxon>Panagrolaimomorpha</taxon>
        <taxon>Panagrolaimoidea</taxon>
        <taxon>Panagrolaimidae</taxon>
        <taxon>Panagrolaimus</taxon>
    </lineage>
</organism>